<dbReference type="eggNOG" id="ENOG502Z8CA">
    <property type="taxonomic scope" value="Bacteria"/>
</dbReference>
<feature type="transmembrane region" description="Helical" evidence="1">
    <location>
        <begin position="306"/>
        <end position="324"/>
    </location>
</feature>
<reference evidence="2" key="1">
    <citation type="journal article" date="2014" name="Genome Announc.">
        <title>Draft Genome Sequences of Marine Flavobacterium Nonlabens Strains NR17, NR24, NR27, NR32, NR33, and Ara13.</title>
        <authorList>
            <person name="Nakanishi M."/>
            <person name="Meirelles P."/>
            <person name="Suzuki R."/>
            <person name="Takatani N."/>
            <person name="Mino S."/>
            <person name="Suda W."/>
            <person name="Oshima K."/>
            <person name="Hattori M."/>
            <person name="Ohkuma M."/>
            <person name="Hosokawa M."/>
            <person name="Miyashita K."/>
            <person name="Thompson F.L."/>
            <person name="Niwa A."/>
            <person name="Sawabe T."/>
            <person name="Sawabe T."/>
        </authorList>
    </citation>
    <scope>NUCLEOTIDE SEQUENCE [LARGE SCALE GENOMIC DNA]</scope>
    <source>
        <strain evidence="2">JCM 19294</strain>
    </source>
</reference>
<dbReference type="Proteomes" id="UP000029221">
    <property type="component" value="Unassembled WGS sequence"/>
</dbReference>
<gene>
    <name evidence="2" type="ORF">JCM19294_892</name>
</gene>
<feature type="transmembrane region" description="Helical" evidence="1">
    <location>
        <begin position="134"/>
        <end position="152"/>
    </location>
</feature>
<keyword evidence="1" id="KW-1133">Transmembrane helix</keyword>
<evidence type="ECO:0000313" key="3">
    <source>
        <dbReference type="Proteomes" id="UP000029221"/>
    </source>
</evidence>
<feature type="transmembrane region" description="Helical" evidence="1">
    <location>
        <begin position="366"/>
        <end position="383"/>
    </location>
</feature>
<keyword evidence="1" id="KW-0472">Membrane</keyword>
<proteinExistence type="predicted"/>
<feature type="transmembrane region" description="Helical" evidence="1">
    <location>
        <begin position="230"/>
        <end position="253"/>
    </location>
</feature>
<evidence type="ECO:0000313" key="2">
    <source>
        <dbReference type="EMBL" id="GAK98258.1"/>
    </source>
</evidence>
<feature type="transmembrane region" description="Helical" evidence="1">
    <location>
        <begin position="12"/>
        <end position="38"/>
    </location>
</feature>
<evidence type="ECO:0000256" key="1">
    <source>
        <dbReference type="SAM" id="Phobius"/>
    </source>
</evidence>
<keyword evidence="3" id="KW-1185">Reference proteome</keyword>
<dbReference type="Pfam" id="PF13687">
    <property type="entry name" value="DUF4153"/>
    <property type="match status" value="1"/>
</dbReference>
<protein>
    <submittedName>
        <fullName evidence="2">Uncharacterized protein</fullName>
    </submittedName>
</protein>
<dbReference type="STRING" id="319236.BST91_06860"/>
<name>A0A090Q910_9FLAO</name>
<feature type="transmembrane region" description="Helical" evidence="1">
    <location>
        <begin position="172"/>
        <end position="190"/>
    </location>
</feature>
<feature type="transmembrane region" description="Helical" evidence="1">
    <location>
        <begin position="336"/>
        <end position="354"/>
    </location>
</feature>
<comment type="caution">
    <text evidence="2">The sequence shown here is derived from an EMBL/GenBank/DDBJ whole genome shotgun (WGS) entry which is preliminary data.</text>
</comment>
<organism evidence="2 3">
    <name type="scientific">Nonlabens tegetincola</name>
    <dbReference type="NCBI Taxonomy" id="323273"/>
    <lineage>
        <taxon>Bacteria</taxon>
        <taxon>Pseudomonadati</taxon>
        <taxon>Bacteroidota</taxon>
        <taxon>Flavobacteriia</taxon>
        <taxon>Flavobacteriales</taxon>
        <taxon>Flavobacteriaceae</taxon>
        <taxon>Nonlabens</taxon>
    </lineage>
</organism>
<feature type="transmembrane region" description="Helical" evidence="1">
    <location>
        <begin position="50"/>
        <end position="67"/>
    </location>
</feature>
<keyword evidence="1" id="KW-0812">Transmembrane</keyword>
<dbReference type="AlphaFoldDB" id="A0A090Q910"/>
<feature type="transmembrane region" description="Helical" evidence="1">
    <location>
        <begin position="98"/>
        <end position="114"/>
    </location>
</feature>
<feature type="transmembrane region" description="Helical" evidence="1">
    <location>
        <begin position="265"/>
        <end position="285"/>
    </location>
</feature>
<accession>A0A090Q910</accession>
<dbReference type="InterPro" id="IPR025291">
    <property type="entry name" value="DUF4153"/>
</dbReference>
<dbReference type="RefSeq" id="WP_052510432.1">
    <property type="nucleotide sequence ID" value="NZ_BBML01000010.1"/>
</dbReference>
<sequence>MKSILSILGGIVFAYLFYSQGMGLNTVFYTVFILIILALQQKFVLLKKPVLVSACLWLGTAIAVSWHSNKLNNFMYCLMGIQTIGAVVYYQSSIYIKWINGIFNILFGSLHRFFEKPQTTQIKEKSSTSFLQSLKYFGIPTFLLIVFLLLYANSNPVMQNILDNIDFSFLNGLWIFTAFLGSLLTANISMGQPVEELVKFDKNSKNELLVPSHLDLSLCKEQNKIGTYSLIALNVLLIFFLITEFVFITQITYQPATSLSNAVHQGVYTSIASIVLALIIIVYFFRGQLNFFKKNQSLRKIAYSWLVLNLILIGSVCIKNYTYIINFGLTPKRLGVMIYLFLCVIGIITVYLKIKHKLTFTYLLRRNSYIATLLLVMYSWVNWDAIMTSYNIKNNHIDTELFYELYPGNALILQENPSIKKQIIKEVYSPKISEKSTKKDWQSKTYLDLQLENHDTY</sequence>
<dbReference type="EMBL" id="BBML01000010">
    <property type="protein sequence ID" value="GAK98258.1"/>
    <property type="molecule type" value="Genomic_DNA"/>
</dbReference>